<dbReference type="SMART" id="SM00857">
    <property type="entry name" value="Resolvase"/>
    <property type="match status" value="1"/>
</dbReference>
<dbReference type="InterPro" id="IPR036162">
    <property type="entry name" value="Resolvase-like_N_sf"/>
</dbReference>
<keyword evidence="4" id="KW-1185">Reference proteome</keyword>
<dbReference type="InterPro" id="IPR025827">
    <property type="entry name" value="Zn_ribbon_recom_dom"/>
</dbReference>
<evidence type="ECO:0000259" key="1">
    <source>
        <dbReference type="PROSITE" id="PS51736"/>
    </source>
</evidence>
<proteinExistence type="predicted"/>
<dbReference type="GO" id="GO:0003677">
    <property type="term" value="F:DNA binding"/>
    <property type="evidence" value="ECO:0007669"/>
    <property type="project" value="InterPro"/>
</dbReference>
<dbReference type="PANTHER" id="PTHR30461">
    <property type="entry name" value="DNA-INVERTASE FROM LAMBDOID PROPHAGE"/>
    <property type="match status" value="1"/>
</dbReference>
<dbReference type="Gene3D" id="3.40.50.1390">
    <property type="entry name" value="Resolvase, N-terminal catalytic domain"/>
    <property type="match status" value="1"/>
</dbReference>
<dbReference type="Pfam" id="PF13408">
    <property type="entry name" value="Zn_ribbon_recom"/>
    <property type="match status" value="1"/>
</dbReference>
<feature type="domain" description="Recombinase" evidence="2">
    <location>
        <begin position="177"/>
        <end position="299"/>
    </location>
</feature>
<comment type="caution">
    <text evidence="3">The sequence shown here is derived from an EMBL/GenBank/DDBJ whole genome shotgun (WGS) entry which is preliminary data.</text>
</comment>
<dbReference type="InterPro" id="IPR050639">
    <property type="entry name" value="SSR_resolvase"/>
</dbReference>
<dbReference type="PANTHER" id="PTHR30461:SF23">
    <property type="entry name" value="DNA RECOMBINASE-RELATED"/>
    <property type="match status" value="1"/>
</dbReference>
<dbReference type="PROSITE" id="PS51737">
    <property type="entry name" value="RECOMBINASE_DNA_BIND"/>
    <property type="match status" value="1"/>
</dbReference>
<dbReference type="InterPro" id="IPR038109">
    <property type="entry name" value="DNA_bind_recomb_sf"/>
</dbReference>
<dbReference type="EMBL" id="JAEAGR010000002">
    <property type="protein sequence ID" value="MBH1939895.1"/>
    <property type="molecule type" value="Genomic_DNA"/>
</dbReference>
<dbReference type="GO" id="GO:0000150">
    <property type="term" value="F:DNA strand exchange activity"/>
    <property type="evidence" value="ECO:0007669"/>
    <property type="project" value="InterPro"/>
</dbReference>
<feature type="domain" description="Resolvase/invertase-type recombinase catalytic" evidence="1">
    <location>
        <begin position="21"/>
        <end position="169"/>
    </location>
</feature>
<dbReference type="Pfam" id="PF07508">
    <property type="entry name" value="Recombinase"/>
    <property type="match status" value="1"/>
</dbReference>
<gene>
    <name evidence="3" type="ORF">I5677_03175</name>
</gene>
<accession>A0A8J7KV96</accession>
<dbReference type="InterPro" id="IPR006119">
    <property type="entry name" value="Resolv_N"/>
</dbReference>
<evidence type="ECO:0000313" key="3">
    <source>
        <dbReference type="EMBL" id="MBH1939895.1"/>
    </source>
</evidence>
<dbReference type="CDD" id="cd00338">
    <property type="entry name" value="Ser_Recombinase"/>
    <property type="match status" value="1"/>
</dbReference>
<dbReference type="PROSITE" id="PS51736">
    <property type="entry name" value="RECOMBINASES_3"/>
    <property type="match status" value="1"/>
</dbReference>
<organism evidence="3 4">
    <name type="scientific">Mobilitalea sibirica</name>
    <dbReference type="NCBI Taxonomy" id="1462919"/>
    <lineage>
        <taxon>Bacteria</taxon>
        <taxon>Bacillati</taxon>
        <taxon>Bacillota</taxon>
        <taxon>Clostridia</taxon>
        <taxon>Lachnospirales</taxon>
        <taxon>Lachnospiraceae</taxon>
        <taxon>Mobilitalea</taxon>
    </lineage>
</organism>
<dbReference type="SUPFAM" id="SSF53041">
    <property type="entry name" value="Resolvase-like"/>
    <property type="match status" value="1"/>
</dbReference>
<dbReference type="Pfam" id="PF00239">
    <property type="entry name" value="Resolvase"/>
    <property type="match status" value="1"/>
</dbReference>
<protein>
    <submittedName>
        <fullName evidence="3">Recombinase family protein</fullName>
    </submittedName>
</protein>
<dbReference type="RefSeq" id="WP_197660111.1">
    <property type="nucleotide sequence ID" value="NZ_JAEAGR010000002.1"/>
</dbReference>
<name>A0A8J7KV96_9FIRM</name>
<dbReference type="Proteomes" id="UP000623269">
    <property type="component" value="Unassembled WGS sequence"/>
</dbReference>
<dbReference type="Gene3D" id="3.90.1750.20">
    <property type="entry name" value="Putative Large Serine Recombinase, Chain B, Domain 2"/>
    <property type="match status" value="1"/>
</dbReference>
<dbReference type="InterPro" id="IPR011109">
    <property type="entry name" value="DNA_bind_recombinase_dom"/>
</dbReference>
<dbReference type="AlphaFoldDB" id="A0A8J7KV96"/>
<evidence type="ECO:0000259" key="2">
    <source>
        <dbReference type="PROSITE" id="PS51737"/>
    </source>
</evidence>
<sequence length="521" mass="59860">MKKITRINELERPLLSKTKLRVAAYARVSTDSDEQLVSLKAQREHYETYIKSNSEWEFAGLYYDEGISGTKKEKRPELLRMIRDCENGKIDFIVTKSISRFARNTMDCLELVRSLMDIGVYIYFEKENLNTGDMESELMLSILSGFAEEESASISQNTSWSINKKFQNGSYIIGSPPYGYANVNGEMVIVPEEAEVIKRIFAECLSGKGGSIIAKGLNRDKIPARRGNHWSPGTVIEMLRNEKYKGDVLFQKTYTDSNFNRHINNGEKDQFYCKNHHEPIISREVFSKAQKLIAERAKNRNKSIAKNTYQNRYVLSGRIICGECGSKFRRKTNYSVGRSYVAWSCIGHIEDKNSCSMLFLRDGEIKATFATMMNKLAFSRKIILEPLYEAINKIDEECDLERIDAIDKRMEQLNEERNTLIGLMTKGFLEPALFNKERNVLDIEIKNLTAEKTNLVMSFTNGTSQSDEVKALLDYLSVEKFDGNYTDEAFETFVENIIVDSRDELIFKMKCGFSLKEKVVR</sequence>
<evidence type="ECO:0000313" key="4">
    <source>
        <dbReference type="Proteomes" id="UP000623269"/>
    </source>
</evidence>
<reference evidence="3" key="1">
    <citation type="submission" date="2020-12" db="EMBL/GenBank/DDBJ databases">
        <title>M. sibirica DSM 26468T genome.</title>
        <authorList>
            <person name="Thieme N."/>
            <person name="Rettenmaier R."/>
            <person name="Zverlov V."/>
            <person name="Liebl W."/>
        </authorList>
    </citation>
    <scope>NUCLEOTIDE SEQUENCE</scope>
    <source>
        <strain evidence="3">DSM 26468</strain>
    </source>
</reference>